<dbReference type="OrthoDB" id="27601at2759"/>
<dbReference type="GO" id="GO:0005737">
    <property type="term" value="C:cytoplasm"/>
    <property type="evidence" value="ECO:0007669"/>
    <property type="project" value="UniProtKB-SubCell"/>
</dbReference>
<accession>A0A8H7WGE3</accession>
<dbReference type="PANTHER" id="PTHR46064:SF1">
    <property type="entry name" value="QUEUINE TRNA-RIBOSYLTRANSFERASE ACCESSORY SUBUNIT 2"/>
    <property type="match status" value="1"/>
</dbReference>
<comment type="similarity">
    <text evidence="5">Belongs to the queuine tRNA-ribosyltransferase family. QTRT2 subfamily.</text>
</comment>
<evidence type="ECO:0000256" key="5">
    <source>
        <dbReference type="HAMAP-Rule" id="MF_03043"/>
    </source>
</evidence>
<feature type="binding site" evidence="5">
    <location>
        <position position="339"/>
    </location>
    <ligand>
        <name>Zn(2+)</name>
        <dbReference type="ChEBI" id="CHEBI:29105"/>
    </ligand>
</feature>
<organism evidence="8 9">
    <name type="scientific">Cadophora malorum</name>
    <dbReference type="NCBI Taxonomy" id="108018"/>
    <lineage>
        <taxon>Eukaryota</taxon>
        <taxon>Fungi</taxon>
        <taxon>Dikarya</taxon>
        <taxon>Ascomycota</taxon>
        <taxon>Pezizomycotina</taxon>
        <taxon>Leotiomycetes</taxon>
        <taxon>Helotiales</taxon>
        <taxon>Ploettnerulaceae</taxon>
        <taxon>Cadophora</taxon>
    </lineage>
</organism>
<comment type="subunit">
    <text evidence="5">Heterodimer of a catalytic subunit and an accessory subunit.</text>
</comment>
<dbReference type="NCBIfam" id="TIGR00449">
    <property type="entry name" value="tgt_general"/>
    <property type="match status" value="1"/>
</dbReference>
<evidence type="ECO:0000256" key="1">
    <source>
        <dbReference type="ARBA" id="ARBA00022490"/>
    </source>
</evidence>
<dbReference type="InterPro" id="IPR002616">
    <property type="entry name" value="tRNA_ribo_trans-like"/>
</dbReference>
<feature type="binding site" evidence="5">
    <location>
        <position position="365"/>
    </location>
    <ligand>
        <name>Zn(2+)</name>
        <dbReference type="ChEBI" id="CHEBI:29105"/>
    </ligand>
</feature>
<proteinExistence type="inferred from homology"/>
<dbReference type="InterPro" id="IPR050852">
    <property type="entry name" value="Queuine_tRNA-ribosyltrfase"/>
</dbReference>
<dbReference type="GO" id="GO:0046872">
    <property type="term" value="F:metal ion binding"/>
    <property type="evidence" value="ECO:0007669"/>
    <property type="project" value="UniProtKB-KW"/>
</dbReference>
<evidence type="ECO:0000313" key="9">
    <source>
        <dbReference type="Proteomes" id="UP000664132"/>
    </source>
</evidence>
<feature type="binding site" evidence="5">
    <location>
        <position position="336"/>
    </location>
    <ligand>
        <name>Zn(2+)</name>
        <dbReference type="ChEBI" id="CHEBI:29105"/>
    </ligand>
</feature>
<dbReference type="GO" id="GO:0006400">
    <property type="term" value="P:tRNA modification"/>
    <property type="evidence" value="ECO:0007669"/>
    <property type="project" value="InterPro"/>
</dbReference>
<dbReference type="Pfam" id="PF01702">
    <property type="entry name" value="TGT"/>
    <property type="match status" value="1"/>
</dbReference>
<dbReference type="SUPFAM" id="SSF51713">
    <property type="entry name" value="tRNA-guanine transglycosylase"/>
    <property type="match status" value="1"/>
</dbReference>
<evidence type="ECO:0000256" key="3">
    <source>
        <dbReference type="ARBA" id="ARBA00022723"/>
    </source>
</evidence>
<comment type="subcellular location">
    <subcellularLocation>
        <location evidence="5">Cytoplasm</location>
    </subcellularLocation>
</comment>
<feature type="domain" description="tRNA-guanine(15) transglycosylase-like" evidence="7">
    <location>
        <begin position="29"/>
        <end position="398"/>
    </location>
</feature>
<dbReference type="PANTHER" id="PTHR46064">
    <property type="entry name" value="QUEUINE TRNA-RIBOSYLTRANSFERASE ACCESSORY SUBUNIT 2"/>
    <property type="match status" value="1"/>
</dbReference>
<keyword evidence="4 5" id="KW-0862">Zinc</keyword>
<comment type="cofactor">
    <cofactor evidence="5">
        <name>Zn(2+)</name>
        <dbReference type="ChEBI" id="CHEBI:29105"/>
    </cofactor>
    <text evidence="5">Binds 1 zinc ion per subunit.</text>
</comment>
<reference evidence="8" key="1">
    <citation type="submission" date="2021-02" db="EMBL/GenBank/DDBJ databases">
        <title>Genome sequence Cadophora malorum strain M34.</title>
        <authorList>
            <person name="Stefanovic E."/>
            <person name="Vu D."/>
            <person name="Scully C."/>
            <person name="Dijksterhuis J."/>
            <person name="Roader J."/>
            <person name="Houbraken J."/>
        </authorList>
    </citation>
    <scope>NUCLEOTIDE SEQUENCE</scope>
    <source>
        <strain evidence="8">M34</strain>
    </source>
</reference>
<dbReference type="HAMAP" id="MF_03043">
    <property type="entry name" value="QTRT2"/>
    <property type="match status" value="1"/>
</dbReference>
<keyword evidence="2 5" id="KW-0819">tRNA processing</keyword>
<comment type="function">
    <text evidence="5">Non-catalytic subunit of the queuine tRNA-ribosyltransferase (TGT) that catalyzes the base-exchange of a guanine (G) residue with queuine (Q) at position 34 (anticodon wobble position) in tRNAs with GU(N) anticodons (tRNA-Asp, -Asn, -His and -Tyr), resulting in the hypermodified nucleoside queuosine (7-(((4,5-cis-dihydroxy-2-cyclopenten-1-yl)amino)methyl)-7-deazaguanosine).</text>
</comment>
<keyword evidence="9" id="KW-1185">Reference proteome</keyword>
<name>A0A8H7WGE3_9HELO</name>
<evidence type="ECO:0000313" key="8">
    <source>
        <dbReference type="EMBL" id="KAG4424350.1"/>
    </source>
</evidence>
<evidence type="ECO:0000256" key="2">
    <source>
        <dbReference type="ARBA" id="ARBA00022694"/>
    </source>
</evidence>
<comment type="caution">
    <text evidence="8">The sequence shown here is derived from an EMBL/GenBank/DDBJ whole genome shotgun (WGS) entry which is preliminary data.</text>
</comment>
<sequence length="464" mass="50981">MGSLNGFSEKSTKLLFDILSHAEPSVAGPRLGRLSLPRRKDVLTPDFFAVGSRGVVPHITPDVISAHTQFGGVHMALEDFIERATTGKPPVMNAPGTSPLNTFACLPSELFTLLAPRRTPAVASPNGNSNTAISTFTSTGFQVVSNKAYVSYIESIRPDIAVAFADVPHGTQPGTKRIAKMGDRTQEWLSQLLKEKVPDQAVFAPVLPIEYLDQAEYLNTVADDLADELSGLAFYDSNVLPEIPATTLVSRLPRLSLDEPTSPRQIIRQISLGMDIFTIPFIGFATDAGIALSFRFPRPLPDEIFPDNNGILPLGIDMWPASHATSVIPLATSCACYTCTYHHRAYLQHLLSAKEMLGWVLLQVHNHHILSEFFSAIRESIKKGTFEKDCDDFAKHYEPELPEKSGQGPRVRGYHYKSEGPFEAKKNKPAWGNLGGDSEEVIDPVPNEAADELEQKRFAEKMVT</sequence>
<protein>
    <recommendedName>
        <fullName evidence="5">Queuine tRNA-ribosyltransferase accessory subunit 2</fullName>
    </recommendedName>
    <alternativeName>
        <fullName evidence="5">Queuine tRNA-ribosyltransferase domain-containing protein 1</fullName>
    </alternativeName>
</protein>
<keyword evidence="3 5" id="KW-0479">Metal-binding</keyword>
<dbReference type="AlphaFoldDB" id="A0A8H7WGE3"/>
<evidence type="ECO:0000259" key="7">
    <source>
        <dbReference type="Pfam" id="PF01702"/>
    </source>
</evidence>
<dbReference type="InterPro" id="IPR028592">
    <property type="entry name" value="QTRTD1"/>
</dbReference>
<evidence type="ECO:0000256" key="6">
    <source>
        <dbReference type="SAM" id="MobiDB-lite"/>
    </source>
</evidence>
<gene>
    <name evidence="8" type="ORF">IFR04_002591</name>
</gene>
<keyword evidence="1 5" id="KW-0963">Cytoplasm</keyword>
<dbReference type="GO" id="GO:0008479">
    <property type="term" value="F:tRNA-guanosine(34) queuine transglycosylase activity"/>
    <property type="evidence" value="ECO:0007669"/>
    <property type="project" value="UniProtKB-UniRule"/>
</dbReference>
<dbReference type="InterPro" id="IPR036511">
    <property type="entry name" value="TGT-like_sf"/>
</dbReference>
<feature type="binding site" evidence="5">
    <location>
        <position position="334"/>
    </location>
    <ligand>
        <name>Zn(2+)</name>
        <dbReference type="ChEBI" id="CHEBI:29105"/>
    </ligand>
</feature>
<dbReference type="Gene3D" id="3.20.20.105">
    <property type="entry name" value="Queuine tRNA-ribosyltransferase-like"/>
    <property type="match status" value="1"/>
</dbReference>
<dbReference type="EMBL" id="JAFJYH010000022">
    <property type="protein sequence ID" value="KAG4424350.1"/>
    <property type="molecule type" value="Genomic_DNA"/>
</dbReference>
<evidence type="ECO:0000256" key="4">
    <source>
        <dbReference type="ARBA" id="ARBA00022833"/>
    </source>
</evidence>
<feature type="compositionally biased region" description="Basic and acidic residues" evidence="6">
    <location>
        <begin position="416"/>
        <end position="426"/>
    </location>
</feature>
<dbReference type="Proteomes" id="UP000664132">
    <property type="component" value="Unassembled WGS sequence"/>
</dbReference>
<feature type="region of interest" description="Disordered" evidence="6">
    <location>
        <begin position="416"/>
        <end position="447"/>
    </location>
</feature>